<accession>A0AA91U4E2</accession>
<gene>
    <name evidence="2" type="ORF">CO192_05285</name>
    <name evidence="3" type="ORF">EAO82_02250</name>
</gene>
<dbReference type="AlphaFoldDB" id="A0AA91U4E2"/>
<evidence type="ECO:0000313" key="5">
    <source>
        <dbReference type="Proteomes" id="UP000344571"/>
    </source>
</evidence>
<dbReference type="Proteomes" id="UP000243750">
    <property type="component" value="Unassembled WGS sequence"/>
</dbReference>
<dbReference type="EMBL" id="NWMT01000063">
    <property type="protein sequence ID" value="PCD00599.1"/>
    <property type="molecule type" value="Genomic_DNA"/>
</dbReference>
<dbReference type="Pfam" id="PF16220">
    <property type="entry name" value="DUF4880"/>
    <property type="match status" value="1"/>
</dbReference>
<proteinExistence type="predicted"/>
<evidence type="ECO:0000313" key="2">
    <source>
        <dbReference type="EMBL" id="PCD00599.1"/>
    </source>
</evidence>
<evidence type="ECO:0000313" key="4">
    <source>
        <dbReference type="Proteomes" id="UP000243750"/>
    </source>
</evidence>
<organism evidence="2 4">
    <name type="scientific">Halopseudomonas pelagia</name>
    <dbReference type="NCBI Taxonomy" id="553151"/>
    <lineage>
        <taxon>Bacteria</taxon>
        <taxon>Pseudomonadati</taxon>
        <taxon>Pseudomonadota</taxon>
        <taxon>Gammaproteobacteria</taxon>
        <taxon>Pseudomonadales</taxon>
        <taxon>Pseudomonadaceae</taxon>
        <taxon>Halopseudomonas</taxon>
    </lineage>
</organism>
<protein>
    <submittedName>
        <fullName evidence="3">FecR/PupR family sigma factor regulator</fullName>
    </submittedName>
</protein>
<dbReference type="EMBL" id="CP033116">
    <property type="protein sequence ID" value="QFY55301.1"/>
    <property type="molecule type" value="Genomic_DNA"/>
</dbReference>
<dbReference type="InterPro" id="IPR032623">
    <property type="entry name" value="FecR_N"/>
</dbReference>
<dbReference type="Proteomes" id="UP000344571">
    <property type="component" value="Chromosome"/>
</dbReference>
<feature type="domain" description="FecR N-terminal" evidence="1">
    <location>
        <begin position="16"/>
        <end position="56"/>
    </location>
</feature>
<keyword evidence="5" id="KW-1185">Reference proteome</keyword>
<reference evidence="3 5" key="2">
    <citation type="submission" date="2018-10" db="EMBL/GenBank/DDBJ databases">
        <title>Complete genome sequence of Pseudomonas pelagia strain Kongs-67.</title>
        <authorList>
            <person name="Sinha R.K."/>
            <person name="Krishnan K."/>
        </authorList>
    </citation>
    <scope>NUCLEOTIDE SEQUENCE [LARGE SCALE GENOMIC DNA]</scope>
    <source>
        <strain evidence="3 5">Kongs-67</strain>
    </source>
</reference>
<evidence type="ECO:0000259" key="1">
    <source>
        <dbReference type="Pfam" id="PF16220"/>
    </source>
</evidence>
<sequence>MSNTSEPLEISEPVLERAIAWAVALGAEAGDENIRHAFDQWLRAHPMHRLAWQRLQVVESEFSGLASERAETSRTSAWRNLFLRVCVTHSA</sequence>
<name>A0AA91U4E2_9GAMM</name>
<reference evidence="2 4" key="1">
    <citation type="submission" date="2017-09" db="EMBL/GenBank/DDBJ databases">
        <title>Bacterial and phytoplankton interrelationship in Kongsfjorden, an Arctic fjord.</title>
        <authorList>
            <person name="Sinha R."/>
            <person name="Krishnan K."/>
        </authorList>
    </citation>
    <scope>NUCLEOTIDE SEQUENCE [LARGE SCALE GENOMIC DNA]</scope>
    <source>
        <strain evidence="2 4">58</strain>
    </source>
</reference>
<dbReference type="RefSeq" id="WP_096345551.1">
    <property type="nucleotide sequence ID" value="NZ_CP033116.1"/>
</dbReference>
<evidence type="ECO:0000313" key="3">
    <source>
        <dbReference type="EMBL" id="QFY55301.1"/>
    </source>
</evidence>